<reference evidence="1" key="1">
    <citation type="submission" date="2021-02" db="EMBL/GenBank/DDBJ databases">
        <authorList>
            <person name="Dougan E. K."/>
            <person name="Rhodes N."/>
            <person name="Thang M."/>
            <person name="Chan C."/>
        </authorList>
    </citation>
    <scope>NUCLEOTIDE SEQUENCE</scope>
</reference>
<dbReference type="AlphaFoldDB" id="A0A812UAF9"/>
<gene>
    <name evidence="1" type="ORF">SPIL2461_LOCUS15251</name>
</gene>
<proteinExistence type="predicted"/>
<keyword evidence="2" id="KW-1185">Reference proteome</keyword>
<organism evidence="1 2">
    <name type="scientific">Symbiodinium pilosum</name>
    <name type="common">Dinoflagellate</name>
    <dbReference type="NCBI Taxonomy" id="2952"/>
    <lineage>
        <taxon>Eukaryota</taxon>
        <taxon>Sar</taxon>
        <taxon>Alveolata</taxon>
        <taxon>Dinophyceae</taxon>
        <taxon>Suessiales</taxon>
        <taxon>Symbiodiniaceae</taxon>
        <taxon>Symbiodinium</taxon>
    </lineage>
</organism>
<protein>
    <submittedName>
        <fullName evidence="1">Uncharacterized protein</fullName>
    </submittedName>
</protein>
<dbReference type="Proteomes" id="UP000649617">
    <property type="component" value="Unassembled WGS sequence"/>
</dbReference>
<evidence type="ECO:0000313" key="1">
    <source>
        <dbReference type="EMBL" id="CAE7567314.1"/>
    </source>
</evidence>
<evidence type="ECO:0000313" key="2">
    <source>
        <dbReference type="Proteomes" id="UP000649617"/>
    </source>
</evidence>
<accession>A0A812UAF9</accession>
<sequence>MFKRRDWWQARHINLCEEWKKFQDAILKIEEVAGTPARSNGTFLEKVQALYDNTSGYRSMLLQRWENRRMRSEDRRARRVRRTLFSAVIKADTKMEEQVSRLRRHLQRWKKLLDMHRHRQDALRKKRLKELIQRKAEQKKRLAKGLKLTLKSRIPK</sequence>
<dbReference type="EMBL" id="CAJNIZ010036747">
    <property type="protein sequence ID" value="CAE7567314.1"/>
    <property type="molecule type" value="Genomic_DNA"/>
</dbReference>
<comment type="caution">
    <text evidence="1">The sequence shown here is derived from an EMBL/GenBank/DDBJ whole genome shotgun (WGS) entry which is preliminary data.</text>
</comment>
<feature type="non-terminal residue" evidence="1">
    <location>
        <position position="1"/>
    </location>
</feature>
<name>A0A812UAF9_SYMPI</name>